<dbReference type="Proteomes" id="UP001501508">
    <property type="component" value="Unassembled WGS sequence"/>
</dbReference>
<dbReference type="GO" id="GO:0016787">
    <property type="term" value="F:hydrolase activity"/>
    <property type="evidence" value="ECO:0007669"/>
    <property type="project" value="UniProtKB-KW"/>
</dbReference>
<keyword evidence="2" id="KW-1185">Reference proteome</keyword>
<dbReference type="NCBIfam" id="TIGR01484">
    <property type="entry name" value="HAD-SF-IIB"/>
    <property type="match status" value="1"/>
</dbReference>
<name>A0ABP8LVU6_9BACT</name>
<dbReference type="PROSITE" id="PS01228">
    <property type="entry name" value="COF_1"/>
    <property type="match status" value="1"/>
</dbReference>
<gene>
    <name evidence="1" type="ORF">GCM10023091_18650</name>
</gene>
<dbReference type="Gene3D" id="3.30.1240.10">
    <property type="match status" value="1"/>
</dbReference>
<evidence type="ECO:0000313" key="1">
    <source>
        <dbReference type="EMBL" id="GAA4438255.1"/>
    </source>
</evidence>
<protein>
    <submittedName>
        <fullName evidence="1">Cof-type HAD-IIB family hydrolase</fullName>
    </submittedName>
</protein>
<keyword evidence="1" id="KW-0378">Hydrolase</keyword>
<dbReference type="PANTHER" id="PTHR10000:SF8">
    <property type="entry name" value="HAD SUPERFAMILY HYDROLASE-LIKE, TYPE 3"/>
    <property type="match status" value="1"/>
</dbReference>
<dbReference type="SFLD" id="SFLDS00003">
    <property type="entry name" value="Haloacid_Dehalogenase"/>
    <property type="match status" value="1"/>
</dbReference>
<comment type="caution">
    <text evidence="1">The sequence shown here is derived from an EMBL/GenBank/DDBJ whole genome shotgun (WGS) entry which is preliminary data.</text>
</comment>
<dbReference type="SFLD" id="SFLDG01144">
    <property type="entry name" value="C2.B.4:_PGP_Like"/>
    <property type="match status" value="1"/>
</dbReference>
<dbReference type="NCBIfam" id="TIGR00099">
    <property type="entry name" value="Cof-subfamily"/>
    <property type="match status" value="1"/>
</dbReference>
<dbReference type="RefSeq" id="WP_345028268.1">
    <property type="nucleotide sequence ID" value="NZ_BAABEY010000018.1"/>
</dbReference>
<dbReference type="InterPro" id="IPR000150">
    <property type="entry name" value="Cof"/>
</dbReference>
<dbReference type="SUPFAM" id="SSF56784">
    <property type="entry name" value="HAD-like"/>
    <property type="match status" value="1"/>
</dbReference>
<proteinExistence type="predicted"/>
<dbReference type="CDD" id="cd07518">
    <property type="entry name" value="HAD_YbiV-Like"/>
    <property type="match status" value="1"/>
</dbReference>
<dbReference type="Gene3D" id="3.40.50.1000">
    <property type="entry name" value="HAD superfamily/HAD-like"/>
    <property type="match status" value="1"/>
</dbReference>
<dbReference type="SFLD" id="SFLDG01140">
    <property type="entry name" value="C2.B:_Phosphomannomutase_and_P"/>
    <property type="match status" value="1"/>
</dbReference>
<reference evidence="2" key="1">
    <citation type="journal article" date="2019" name="Int. J. Syst. Evol. Microbiol.">
        <title>The Global Catalogue of Microorganisms (GCM) 10K type strain sequencing project: providing services to taxonomists for standard genome sequencing and annotation.</title>
        <authorList>
            <consortium name="The Broad Institute Genomics Platform"/>
            <consortium name="The Broad Institute Genome Sequencing Center for Infectious Disease"/>
            <person name="Wu L."/>
            <person name="Ma J."/>
        </authorList>
    </citation>
    <scope>NUCLEOTIDE SEQUENCE [LARGE SCALE GENOMIC DNA]</scope>
    <source>
        <strain evidence="2">JCM 31920</strain>
    </source>
</reference>
<dbReference type="Pfam" id="PF08282">
    <property type="entry name" value="Hydrolase_3"/>
    <property type="match status" value="1"/>
</dbReference>
<dbReference type="InterPro" id="IPR036412">
    <property type="entry name" value="HAD-like_sf"/>
</dbReference>
<accession>A0ABP8LVU6</accession>
<dbReference type="EMBL" id="BAABEY010000018">
    <property type="protein sequence ID" value="GAA4438255.1"/>
    <property type="molecule type" value="Genomic_DNA"/>
</dbReference>
<dbReference type="InterPro" id="IPR023214">
    <property type="entry name" value="HAD_sf"/>
</dbReference>
<sequence>MDKSNIKLIVSDVDGTLLNASHQLNPKFFDVFEQLYAAGITFVVASGRQYQNLRKLFGPIEDRVIFAAENGSYVVYQGREIHSQTLSSEQIQQLVGIGRNVPSANLVLCGKKAAYIENNDPVFINHLSTYFESFEIVPDIRSVDDDILKFTVCDLTGSEQNSYPSFAHLFDHYQVKVSADTWLDISDKLAHKGNAVSMLQNMYGATKEQTMVFGDYLNDLEMMNEAYFSYAMANGHPEVKGVARFIAKNNNEDGVLEVLERLIGIMAI</sequence>
<dbReference type="PANTHER" id="PTHR10000">
    <property type="entry name" value="PHOSPHOSERINE PHOSPHATASE"/>
    <property type="match status" value="1"/>
</dbReference>
<evidence type="ECO:0000313" key="2">
    <source>
        <dbReference type="Proteomes" id="UP001501508"/>
    </source>
</evidence>
<dbReference type="InterPro" id="IPR006379">
    <property type="entry name" value="HAD-SF_hydro_IIB"/>
</dbReference>
<organism evidence="1 2">
    <name type="scientific">Ravibacter arvi</name>
    <dbReference type="NCBI Taxonomy" id="2051041"/>
    <lineage>
        <taxon>Bacteria</taxon>
        <taxon>Pseudomonadati</taxon>
        <taxon>Bacteroidota</taxon>
        <taxon>Cytophagia</taxon>
        <taxon>Cytophagales</taxon>
        <taxon>Spirosomataceae</taxon>
        <taxon>Ravibacter</taxon>
    </lineage>
</organism>